<dbReference type="PANTHER" id="PTHR44051:SF8">
    <property type="entry name" value="GLUTATHIONE S-TRANSFERASE GSTA"/>
    <property type="match status" value="1"/>
</dbReference>
<dbReference type="SUPFAM" id="SSF47616">
    <property type="entry name" value="GST C-terminal domain-like"/>
    <property type="match status" value="1"/>
</dbReference>
<dbReference type="PROSITE" id="PS50404">
    <property type="entry name" value="GST_NTER"/>
    <property type="match status" value="1"/>
</dbReference>
<dbReference type="PROSITE" id="PS50405">
    <property type="entry name" value="GST_CTER"/>
    <property type="match status" value="1"/>
</dbReference>
<dbReference type="AlphaFoldDB" id="A0A081CMB6"/>
<evidence type="ECO:0000259" key="3">
    <source>
        <dbReference type="PROSITE" id="PS50404"/>
    </source>
</evidence>
<evidence type="ECO:0000259" key="4">
    <source>
        <dbReference type="PROSITE" id="PS50405"/>
    </source>
</evidence>
<dbReference type="EMBL" id="DF830088">
    <property type="protein sequence ID" value="GAK67812.1"/>
    <property type="molecule type" value="Genomic_DNA"/>
</dbReference>
<protein>
    <submittedName>
        <fullName evidence="5">Glutathione S-transferase C-terminal-like protein</fullName>
    </submittedName>
</protein>
<dbReference type="Gene3D" id="1.20.1050.10">
    <property type="match status" value="1"/>
</dbReference>
<accession>A0A081CMB6</accession>
<sequence length="321" mass="36325">MTPMPKMTPLSGALRAAPKLVCMPIVMSVLMSFRIAPIARTFASRTSHRQFSTSLKSNMKPVQLYTAGTPNGQKVSIMLEEIKALNPSFTYETHAIDMSKNEQKEEWFLKMNPNGRIPTLLDPNNTATESEGFPVMESLAIMLYLEKQYDDHHAFSWPDTDPKAQNYRNLTLQWASWQMAGQGPMQGQANHFRMQATGDSKNVVPYGLKRYHDETVRLYAVLERGLEGRDYLVGDGKGKYSLADMIIFPWALWYRFAGIRNDEVGPNVKAWIERIKQRPAVQKGLAVPKPSELLKNLEDLRSGTINSNYELHCAGDEASQH</sequence>
<dbReference type="GeneID" id="26306872"/>
<dbReference type="InterPro" id="IPR004046">
    <property type="entry name" value="GST_C"/>
</dbReference>
<dbReference type="SUPFAM" id="SSF52833">
    <property type="entry name" value="Thioredoxin-like"/>
    <property type="match status" value="1"/>
</dbReference>
<dbReference type="InterPro" id="IPR010987">
    <property type="entry name" value="Glutathione-S-Trfase_C-like"/>
</dbReference>
<dbReference type="Pfam" id="PF00043">
    <property type="entry name" value="GST_C"/>
    <property type="match status" value="1"/>
</dbReference>
<evidence type="ECO:0000313" key="6">
    <source>
        <dbReference type="Proteomes" id="UP000053758"/>
    </source>
</evidence>
<dbReference type="HOGENOM" id="CLU_011226_14_0_1"/>
<dbReference type="CDD" id="cd03048">
    <property type="entry name" value="GST_N_Ure2p_like"/>
    <property type="match status" value="1"/>
</dbReference>
<evidence type="ECO:0000256" key="2">
    <source>
        <dbReference type="RuleBase" id="RU003494"/>
    </source>
</evidence>
<dbReference type="InterPro" id="IPR036249">
    <property type="entry name" value="Thioredoxin-like_sf"/>
</dbReference>
<dbReference type="Pfam" id="PF02798">
    <property type="entry name" value="GST_N"/>
    <property type="match status" value="1"/>
</dbReference>
<comment type="similarity">
    <text evidence="1 2">Belongs to the GST superfamily.</text>
</comment>
<evidence type="ECO:0000256" key="1">
    <source>
        <dbReference type="ARBA" id="ARBA00007409"/>
    </source>
</evidence>
<feature type="domain" description="GST C-terminal" evidence="4">
    <location>
        <begin position="164"/>
        <end position="297"/>
    </location>
</feature>
<dbReference type="InterPro" id="IPR036282">
    <property type="entry name" value="Glutathione-S-Trfase_C_sf"/>
</dbReference>
<dbReference type="Gene3D" id="3.40.30.10">
    <property type="entry name" value="Glutaredoxin"/>
    <property type="match status" value="1"/>
</dbReference>
<dbReference type="InterPro" id="IPR004045">
    <property type="entry name" value="Glutathione_S-Trfase_N"/>
</dbReference>
<feature type="domain" description="GST N-terminal" evidence="3">
    <location>
        <begin position="59"/>
        <end position="153"/>
    </location>
</feature>
<dbReference type="GO" id="GO:0016740">
    <property type="term" value="F:transferase activity"/>
    <property type="evidence" value="ECO:0007669"/>
    <property type="project" value="UniProtKB-KW"/>
</dbReference>
<dbReference type="SFLD" id="SFLDS00019">
    <property type="entry name" value="Glutathione_Transferase_(cytos"/>
    <property type="match status" value="1"/>
</dbReference>
<dbReference type="InterPro" id="IPR040079">
    <property type="entry name" value="Glutathione_S-Trfase"/>
</dbReference>
<reference evidence="5" key="1">
    <citation type="submission" date="2014-07" db="EMBL/GenBank/DDBJ databases">
        <title>Draft genome sequence of the yeast Pseudozyma antarctica JCM 10317 known as a producer of lipase B which used in a wide range of industrial applications.</title>
        <authorList>
            <person name="Morita T."/>
            <person name="Saika A."/>
            <person name="Koike H."/>
        </authorList>
    </citation>
    <scope>NUCLEOTIDE SEQUENCE</scope>
    <source>
        <strain evidence="5">JCM 10317</strain>
    </source>
</reference>
<proteinExistence type="inferred from homology"/>
<gene>
    <name evidence="5" type="ORF">PAN0_021d6041</name>
</gene>
<keyword evidence="5" id="KW-0808">Transferase</keyword>
<keyword evidence="6" id="KW-1185">Reference proteome</keyword>
<evidence type="ECO:0000313" key="5">
    <source>
        <dbReference type="EMBL" id="GAK67812.1"/>
    </source>
</evidence>
<name>A0A081CMB6_PSEA2</name>
<dbReference type="PANTHER" id="PTHR44051">
    <property type="entry name" value="GLUTATHIONE S-TRANSFERASE-RELATED"/>
    <property type="match status" value="1"/>
</dbReference>
<dbReference type="SFLD" id="SFLDG01151">
    <property type="entry name" value="Main.2:_Nu-like"/>
    <property type="match status" value="1"/>
</dbReference>
<dbReference type="SFLD" id="SFLDG00358">
    <property type="entry name" value="Main_(cytGST)"/>
    <property type="match status" value="1"/>
</dbReference>
<organism evidence="5">
    <name type="scientific">Pseudozyma antarctica</name>
    <name type="common">Yeast</name>
    <name type="synonym">Candida antarctica</name>
    <dbReference type="NCBI Taxonomy" id="84753"/>
    <lineage>
        <taxon>Eukaryota</taxon>
        <taxon>Fungi</taxon>
        <taxon>Dikarya</taxon>
        <taxon>Basidiomycota</taxon>
        <taxon>Ustilaginomycotina</taxon>
        <taxon>Ustilaginomycetes</taxon>
        <taxon>Ustilaginales</taxon>
        <taxon>Ustilaginaceae</taxon>
        <taxon>Moesziomyces</taxon>
    </lineage>
</organism>
<dbReference type="Proteomes" id="UP000053758">
    <property type="component" value="Unassembled WGS sequence"/>
</dbReference>
<dbReference type="RefSeq" id="XP_014654024.1">
    <property type="nucleotide sequence ID" value="XM_014798538.1"/>
</dbReference>